<dbReference type="Gene3D" id="1.20.58.1120">
    <property type="match status" value="1"/>
</dbReference>
<evidence type="ECO:0000256" key="7">
    <source>
        <dbReference type="ARBA" id="ARBA00022840"/>
    </source>
</evidence>
<evidence type="ECO:0000256" key="12">
    <source>
        <dbReference type="ARBA" id="ARBA00023212"/>
    </source>
</evidence>
<evidence type="ECO:0000259" key="15">
    <source>
        <dbReference type="Pfam" id="PF03028"/>
    </source>
</evidence>
<dbReference type="FunFam" id="3.40.50.300:FF:000063">
    <property type="entry name" value="dynein heavy chain 6, axonemal"/>
    <property type="match status" value="1"/>
</dbReference>
<dbReference type="FunFam" id="1.10.8.1220:FF:000001">
    <property type="entry name" value="Dynein axonemal heavy chain 5"/>
    <property type="match status" value="1"/>
</dbReference>
<comment type="subcellular location">
    <subcellularLocation>
        <location evidence="1">Cytoplasm</location>
        <location evidence="1">Cytoskeleton</location>
        <location evidence="1">Cilium axoneme</location>
    </subcellularLocation>
</comment>
<dbReference type="Pfam" id="PF08385">
    <property type="entry name" value="DHC_N1"/>
    <property type="match status" value="1"/>
</dbReference>
<dbReference type="Gene3D" id="3.40.50.300">
    <property type="entry name" value="P-loop containing nucleotide triphosphate hydrolases"/>
    <property type="match status" value="5"/>
</dbReference>
<feature type="domain" description="Dynein heavy chain coiled coil stalk" evidence="19">
    <location>
        <begin position="3069"/>
        <end position="3417"/>
    </location>
</feature>
<dbReference type="InterPro" id="IPR042219">
    <property type="entry name" value="AAA_lid_11_sf"/>
</dbReference>
<feature type="domain" description="Dynein heavy chain ATP-binding dynein motor region" evidence="21">
    <location>
        <begin position="3443"/>
        <end position="3674"/>
    </location>
</feature>
<dbReference type="Gene3D" id="1.10.287.2620">
    <property type="match status" value="1"/>
</dbReference>
<gene>
    <name evidence="26" type="ORF">AB1Y20_001598</name>
</gene>
<dbReference type="Pfam" id="PF12780">
    <property type="entry name" value="AAA_8"/>
    <property type="match status" value="1"/>
</dbReference>
<sequence>MEGNDPRMTWIEERVLSVLKSKADKFRKLSESEDGELIKKFLDDDQMPKIFFVDGAKEMSCYKDLPQSTKKKVVYFMKNEVVLKADNIAHECICGDLDPKLLENMHNVLGGVFLPVLSNPKNQGGLSEVNARELLETLHVTVSQLYVGIGKCKGETMLPLPPESMVDPNRGAREKDSVHVLETAVVTWTAQIKDALKKNPEDVFANGANPGPMAGINFWTQQVSDLTSIQKQLNTDKIAKVMKVLELTKSPYFSAFRQLCKEVDAAYAEAADNVVFLTPLKPYFDQLSTSDDITKLPELFKPIMHILLMVWEHSKYHNVAVSLVIFIRQICNTVIDQAQQYVGSEEIFTLEPKDAVSRLSFALEICSELKRSYFIYKQLAAKKAPKVQPWDIQSSALFDRLDLFMERCFILKELCTTATHFQKLEMVVMGGDKGAILTNILESVLDDFNKLFSKFADGGYDVLDVAETRFDTDILDFNTKIKELEQRLALAISEGFQGCGTLMSTFKMIDSFAEMFERDFVQADLENKQIDLIAAFSAELKEVQDMFTDNRDHSGEGKFCERDGPPIYTNMPPISGALAWVQGLMSRLEQPMKSLQPVFVKLSHMDEVKDVITMHASIEASLKDYESEKFSEWANTVDGTLAEKLTLPLLTSDMKTSELAVNFDSQLVKLLNEVKYFVIQGKDIPEVAMALYNKAETFRIQREQLATIKAKYNHMLRTMLPVEKPLLKAQMKEIDKVLSRGLQRLTWDSPEADKAAFIEEAMGLVSEAHSNLGEMKANMNAVEAVLHKWSSTPLLVRPAPKTYDVAAFMADHAKQLEARQKEITDGGKEIHHLLAASNEVLKVSKGAPAWRAYVEFINEILVNGIANTMVSSLQFLLSQIDPVQLAAAEKPPLFDVKLQLSQKSPPEEESGKHKAQDVVFMPALESEKVETTGQKSIMGHAHSIISDFYNIVRFIKRLDRTEGDFLKEMEENENVRFSAHRIQVELEANQLRCAEFRKPFYSYKHLWAKDIKTALEQFLQEGMKEVEGGNKVPDLEAFEKKINEYKSMLTDIAEMNNSNNAGWLRIDARPIKAELKTCCQKWFDAFVNHLEEFITGELSSLEDFIHSVNMGLQLEVEEDDAQMLIEAMTHVRDVRINGEKIDKIFDPLRATIGLLKKLKIELPETVSEQLETIPFKWEDTKKVTLNARETLGPLQSLQQVKVKEHVDEFRELVAEFDKQFEQEAPFKFEVGVDTAYRLLTEWNEKISEKEQQADKLSQQQELFEVQTTNFREIKQCRQALLWLKTVWDHVQLVQEIFQSYRNTLWVQVDVEKMSEMTKKLQKECKLLPRQTIKWNVTTELMQVINEMSISLPLVQDLRDDAMRERHWRKLMAICGKNFVMDDKLQLEALLKLELYKFQDSVTEVVEQSRAEIKIDLQLEKIISTWALLKVEYTPFKATGVSILVQPTEIYEALDDNEVVLQNMMGNRFMGFFETTITEWKGKLGTVRSVLEVWLEVQRSWCSLESIFLGSEDIREQLPEDAKRFDQIDAEFREQMIDAVNFTSPIEICTAAGREEVFLKCQGNLELCQKSLSDYLEVKKKKFPRFYFISPNDLVDILSKGRFPPAVQEHFSKFTDNTGLIQWEQDENGKPTGTALGCVATDGERFQYPEQFLCEGAVEDWLLALMNHQVDSFRIKLLEAVSVFHDYPREKWIGMFCAQHCITAGQVWWTTEVNTSFERLEQGNETALKDYYLTCESNLRNYAIQVLQNLSKEMRVKIKTLITIDVHGRDIVKKLIDEKVDNALAFSWQSQLKYRWNDEPIGDQKNDCYINICDAEFCYSHEYVGNPGRLVITALTDRCYITLTQALRLIMGGAPQGPAGTGKTETTKDLGRGLAIWVIVQNCSDQMTNRVTGNFFSGLAQTGAWGCFDEFNRITVEVLSVVATQYGSILEAIRSRKTRFLFEEEEVNCVWSIGAWITMNPGYAGRAELPENLKALFRPCAMVVPDFENIAEINLAGEGFENSKELAHKFVELYYKSKELLSKQHHYDWGLRAMTGVLRIAGGMKRADPQKTEAQILMRAMRDTNLPKFVAADFGIFLGLINDLFPRVDSPAVTNPELTEAIKKVIASDESKLQPEENFVVKCVNLADMMGVRHCVFVLGCAGSAKSELWKTLADAQTLLKTGGGRTVYSTLNPKSVTSNDLYGYVHPVTKEPYDGIIAKIMREYSSTATDNPKWVILDGDIDAEWIESMNTVMDDNKVLTLVSNERIPLTSPMRLIFEISHLRNASPATVSRAGVIFLNEYDVGWRPFVQTWVEGMGDQKVQTILEQLFDQFVQPTLDMIRKEKWEHVTPIRDFAMVQVICRILESVLTPENVPPQSENLKDMYEAYFQFAAVWAIGGGFGSDKGADYRKSFDSYWRSEFSKTSLKFPDEGTVFDYYIDPMTKKNEPKRCCHWREIVPTYSHDPTKAYARIMVPTLDTTRIMYLSEMMLQLKKPVMLVGNAGSAKTVILNSLLGSLDDEKWMYYSISFNSFTLASDLQFMLEAPLEKKTGSMFGPPGTKRLIYFIDDFNMPTPDKYGTQSAIALLRQQTDYGGFYDLKKLSMKKLENVQYVGAMNPTAGSFFIIDRMQRHFMTLATPFPEGDVLRHIYVNIMTGHAAEALKPDIKNMVPNLVNAAVAAHQAVADQFLPTAVKFHYQWNLRALASVFQGLCSTSSITIKSPFQMARLWIHETSRVYGDRMVSEADVERFQEVILKSAKTHLGDLNQEDLLALPNLWATFVEEPDGDQKLYLPLENMQHLSKLLAKQLHLYNETYAVMNLVLFDAAMEHVCRISRIIDSPRGNAMLVGVGGSGKQSLTRLAAFIGQCEVFQIKLTASYQMIDFKEDLRTIYNKTGVKGIPTVFLFTDQQVFKESVLIYFNDILSLGFPPDLFNDEDKDTIVNSVRGEAKQAGVLDQRDALFEFYINKVRSNLHVVCCMSPVGDKFRNRCRKFPALTSCTSINWFFSWPQQALISVAQNFLGDVEMESPEVRDACANHMAFVHESVGEAAETYRMTDRREVYTTPKSYLELIDLYKIELLKNRESLVLMKQRLSDGLVKLHDAQSQVADMQIQLKDESIVVEQKKKETDELLVIVGQESNVAEEEAAKAAIEEEIVGKQAAEVAEFQASANRDLAAAEPAIQKAEEALNGLNKAALGELKGLASPPAAVLNVTAAVAYMLAPKGANLKKLDISWAGAKKMMGDVNKFLETLQSYDKDNFAVENKAEVRKYTGPADAPNPEFNYEYMKTKSLAAAGLCDWVVNICIYHDIYLDVAPKRAKLAAAEQQLADANKKLSSVRAHVANLEARKAELQAQLEEATNVKNDLVAKAENTAKRLNLAQRLVDGLKDEGVRWTSNVASLDNQIRLLVGDVMLSSSFVAYIAPFSRTFREKLVEQKWIPDLIERKIPLTDGFEPMVLLTDASTTAGWRTEGLPADPLSTQNAAIITRCARFPLIIDPQLQAITWISQREEKNGLIRLVMGSKGYLDKVIRSLEEGLPMLIEKMGETIEAVLDNMIARAYIKKGSKLQVKLGDRDTDVATEKDEAGLPGAPLFRVYMQTKLPNPHYIPEVQAQTTLVNFTVTEKGLEDQLLSTVVGHERPDLLQEQSDLVAMQNDFTIQLKTLEDNLLFLLATAEGDILSNEDLIVTLEDTKATVKDINEKAAVARAKEVEIAKAFEAYRINANRGSLIYFLMNQLNVIDHMYQYSLAAFNFIFNKALAKATPAETLKARVACLQDSITMSLFAFVTRGLFERHRLIFSTQLAIKVAMQNKEISPAELDVLLLAPKDNSKENPVGSWLPDSAWGSVVAISVMEEFATLPADVEGSWKRWKEWCEAEQPESMPLPQEWKRLGGFQQLQIVRALRPDRMTLAVRMWMTQVLGSAYGNAINFDLPLSFEDSGPAVPIFFLLSPGVDATSEVRALGRTLGKTEDAGKLMTVSLGQGQEPVAEKALDQMYHEGGWAMLENIELVANWLPKLEKKLESLEEGGDPDFRCFLSAMPQNVVPVPILQKSIKLTNEPPSGLKANLKRAFLNFTEAIWEGSSKQAEFKAIIFSLCFFHSVVCERRKFGPMGWNRIYPFNPGDLKDCIAVVNNYLEGSAKIPWDDLRYLIGEIFYGGHITDNWDRRLCSTFLLTYVKEEIIEGIQLFPGFQSPPALTHAQYLEYIDETLERETPIAYGLHPNSEINFMTREADDLFKAISSLSPKGGIGEGAMTLSEKVKQQLDDILDKLPDLFVMLEIEDRIDERTPYTGVFLQECERMNMLLFEMGRSLRELDAGLRGDLSISERMEVLMFSLFSVKVPDSWSDLAWESLANLSGWLVGLLERQKQLADWTADLATPKVTWLSGLFNPQSFLTAVMQVTARKNEWPLDKLVTNIDVTKKQPEEVEASTRDGAYIHGLFCEGARWDIAGGCLEDAHMKELYPVMPVILVKAALNDKIDYKDQYLCPCYKTQARNNGYVFTANLRSKQPSSKWVMRGVGLLILWRQGRREGAHRAAHAARTPTAAIKCAEGVVAQLAEVGGAELLKLLETEAEGVAAARAARVHVLQLLGALQGGPTALP</sequence>
<keyword evidence="8" id="KW-0243">Dynein</keyword>
<feature type="domain" description="Dynein heavy chain C-terminal" evidence="25">
    <location>
        <begin position="4204"/>
        <end position="4496"/>
    </location>
</feature>
<evidence type="ECO:0000256" key="2">
    <source>
        <dbReference type="ARBA" id="ARBA00008887"/>
    </source>
</evidence>
<dbReference type="Gene3D" id="1.20.920.20">
    <property type="match status" value="1"/>
</dbReference>
<dbReference type="Pfam" id="PF12774">
    <property type="entry name" value="AAA_6"/>
    <property type="match status" value="1"/>
</dbReference>
<feature type="coiled-coil region" evidence="14">
    <location>
        <begin position="3297"/>
        <end position="3366"/>
    </location>
</feature>
<dbReference type="GO" id="GO:0008569">
    <property type="term" value="F:minus-end-directed microtubule motor activity"/>
    <property type="evidence" value="ECO:0007669"/>
    <property type="project" value="InterPro"/>
</dbReference>
<evidence type="ECO:0000256" key="3">
    <source>
        <dbReference type="ARBA" id="ARBA00022490"/>
    </source>
</evidence>
<dbReference type="GO" id="GO:0007018">
    <property type="term" value="P:microtubule-based movement"/>
    <property type="evidence" value="ECO:0007669"/>
    <property type="project" value="InterPro"/>
</dbReference>
<dbReference type="Pfam" id="PF12781">
    <property type="entry name" value="AAA_9"/>
    <property type="match status" value="1"/>
</dbReference>
<keyword evidence="11" id="KW-0505">Motor protein</keyword>
<keyword evidence="9 14" id="KW-0175">Coiled coil</keyword>
<evidence type="ECO:0000256" key="14">
    <source>
        <dbReference type="SAM" id="Coils"/>
    </source>
</evidence>
<dbReference type="InterPro" id="IPR041466">
    <property type="entry name" value="Dynein_AAA5_ext"/>
</dbReference>
<feature type="coiled-coil region" evidence="14">
    <location>
        <begin position="3657"/>
        <end position="3684"/>
    </location>
</feature>
<evidence type="ECO:0000259" key="16">
    <source>
        <dbReference type="Pfam" id="PF08385"/>
    </source>
</evidence>
<keyword evidence="3" id="KW-0963">Cytoplasm</keyword>
<organism evidence="26 27">
    <name type="scientific">Prymnesium parvum</name>
    <name type="common">Toxic golden alga</name>
    <dbReference type="NCBI Taxonomy" id="97485"/>
    <lineage>
        <taxon>Eukaryota</taxon>
        <taxon>Haptista</taxon>
        <taxon>Haptophyta</taxon>
        <taxon>Prymnesiophyceae</taxon>
        <taxon>Prymnesiales</taxon>
        <taxon>Prymnesiaceae</taxon>
        <taxon>Prymnesium</taxon>
    </lineage>
</organism>
<evidence type="ECO:0000256" key="5">
    <source>
        <dbReference type="ARBA" id="ARBA00022737"/>
    </source>
</evidence>
<keyword evidence="5" id="KW-0677">Repeat</keyword>
<dbReference type="Proteomes" id="UP001515480">
    <property type="component" value="Unassembled WGS sequence"/>
</dbReference>
<dbReference type="InterPro" id="IPR026983">
    <property type="entry name" value="DHC"/>
</dbReference>
<dbReference type="GO" id="GO:0045505">
    <property type="term" value="F:dynein intermediate chain binding"/>
    <property type="evidence" value="ECO:0007669"/>
    <property type="project" value="InterPro"/>
</dbReference>
<feature type="domain" description="Dynein heavy chain AAA module D4" evidence="20">
    <location>
        <begin position="2796"/>
        <end position="3053"/>
    </location>
</feature>
<dbReference type="InterPro" id="IPR041589">
    <property type="entry name" value="DNAH3_AAA_lid_1"/>
</dbReference>
<evidence type="ECO:0000256" key="10">
    <source>
        <dbReference type="ARBA" id="ARBA00023069"/>
    </source>
</evidence>
<dbReference type="FunFam" id="3.40.50.300:FF:000049">
    <property type="entry name" value="Dynein, axonemal, heavy chain 5"/>
    <property type="match status" value="1"/>
</dbReference>
<feature type="domain" description="Dynein heavy chain tail" evidence="16">
    <location>
        <begin position="178"/>
        <end position="753"/>
    </location>
</feature>
<keyword evidence="12" id="KW-0206">Cytoskeleton</keyword>
<dbReference type="Pfam" id="PF18199">
    <property type="entry name" value="Dynein_C"/>
    <property type="match status" value="1"/>
</dbReference>
<feature type="domain" description="Dynein heavy chain AAA lid" evidence="24">
    <location>
        <begin position="4063"/>
        <end position="4197"/>
    </location>
</feature>
<evidence type="ECO:0000256" key="8">
    <source>
        <dbReference type="ARBA" id="ARBA00023017"/>
    </source>
</evidence>
<feature type="domain" description="Dynein heavy chain region D6 P-loop" evidence="15">
    <location>
        <begin position="3916"/>
        <end position="4031"/>
    </location>
</feature>
<proteinExistence type="inferred from homology"/>
<evidence type="ECO:0000256" key="6">
    <source>
        <dbReference type="ARBA" id="ARBA00022741"/>
    </source>
</evidence>
<dbReference type="Gene3D" id="6.10.140.1060">
    <property type="match status" value="1"/>
</dbReference>
<keyword evidence="10" id="KW-0969">Cilium</keyword>
<dbReference type="SUPFAM" id="SSF52540">
    <property type="entry name" value="P-loop containing nucleoside triphosphate hydrolases"/>
    <property type="match status" value="4"/>
</dbReference>
<dbReference type="Gene3D" id="1.20.1270.280">
    <property type="match status" value="1"/>
</dbReference>
<dbReference type="FunFam" id="3.10.490.20:FF:000009">
    <property type="entry name" value="Dynein heavy chain 4"/>
    <property type="match status" value="1"/>
</dbReference>
<comment type="caution">
    <text evidence="26">The sequence shown here is derived from an EMBL/GenBank/DDBJ whole genome shotgun (WGS) entry which is preliminary data.</text>
</comment>
<comment type="similarity">
    <text evidence="2">Belongs to the dynein heavy chain family.</text>
</comment>
<dbReference type="Pfam" id="PF18198">
    <property type="entry name" value="AAA_lid_11"/>
    <property type="match status" value="1"/>
</dbReference>
<dbReference type="FunFam" id="1.20.920.30:FF:000003">
    <property type="entry name" value="Dynein axonemal heavy chain 17"/>
    <property type="match status" value="1"/>
</dbReference>
<dbReference type="InterPro" id="IPR027417">
    <property type="entry name" value="P-loop_NTPase"/>
</dbReference>
<keyword evidence="6" id="KW-0547">Nucleotide-binding</keyword>
<dbReference type="InterPro" id="IPR043157">
    <property type="entry name" value="Dynein_AAA1S"/>
</dbReference>
<dbReference type="FunFam" id="1.10.287.2620:FF:000001">
    <property type="entry name" value="Cytoplasmic dynein heavy chain 1"/>
    <property type="match status" value="1"/>
</dbReference>
<dbReference type="FunFam" id="3.40.50.300:FF:002141">
    <property type="entry name" value="Dynein heavy chain"/>
    <property type="match status" value="1"/>
</dbReference>
<dbReference type="Gene3D" id="1.10.8.1220">
    <property type="match status" value="1"/>
</dbReference>
<dbReference type="GO" id="GO:0051959">
    <property type="term" value="F:dynein light intermediate chain binding"/>
    <property type="evidence" value="ECO:0007669"/>
    <property type="project" value="InterPro"/>
</dbReference>
<dbReference type="InterPro" id="IPR041658">
    <property type="entry name" value="AAA_lid_11"/>
</dbReference>
<dbReference type="Pfam" id="PF12777">
    <property type="entry name" value="MT"/>
    <property type="match status" value="1"/>
</dbReference>
<evidence type="ECO:0000256" key="1">
    <source>
        <dbReference type="ARBA" id="ARBA00004430"/>
    </source>
</evidence>
<evidence type="ECO:0000259" key="17">
    <source>
        <dbReference type="Pfam" id="PF08393"/>
    </source>
</evidence>
<feature type="coiled-coil region" evidence="14">
    <location>
        <begin position="1232"/>
        <end position="1266"/>
    </location>
</feature>
<dbReference type="FunFam" id="1.20.58.1120:FF:000001">
    <property type="entry name" value="dynein heavy chain 2, axonemal"/>
    <property type="match status" value="1"/>
</dbReference>
<dbReference type="Gene3D" id="1.20.140.100">
    <property type="entry name" value="Dynein heavy chain, N-terminal domain 2"/>
    <property type="match status" value="1"/>
</dbReference>
<dbReference type="Gene3D" id="1.10.8.720">
    <property type="entry name" value="Region D6 of dynein motor"/>
    <property type="match status" value="1"/>
</dbReference>
<evidence type="ECO:0000259" key="19">
    <source>
        <dbReference type="Pfam" id="PF12777"/>
    </source>
</evidence>
<dbReference type="GO" id="GO:0030286">
    <property type="term" value="C:dynein complex"/>
    <property type="evidence" value="ECO:0007669"/>
    <property type="project" value="UniProtKB-KW"/>
</dbReference>
<keyword evidence="7" id="KW-0067">ATP-binding</keyword>
<evidence type="ECO:0000259" key="20">
    <source>
        <dbReference type="Pfam" id="PF12780"/>
    </source>
</evidence>
<protein>
    <submittedName>
        <fullName evidence="26">Uncharacterized protein</fullName>
    </submittedName>
</protein>
<dbReference type="InterPro" id="IPR042228">
    <property type="entry name" value="Dynein_linker_3"/>
</dbReference>
<dbReference type="GO" id="GO:0005930">
    <property type="term" value="C:axoneme"/>
    <property type="evidence" value="ECO:0007669"/>
    <property type="project" value="UniProtKB-SubCell"/>
</dbReference>
<dbReference type="Gene3D" id="1.20.920.30">
    <property type="match status" value="1"/>
</dbReference>
<dbReference type="Pfam" id="PF03028">
    <property type="entry name" value="Dynein_heavy"/>
    <property type="match status" value="1"/>
</dbReference>
<evidence type="ECO:0000259" key="18">
    <source>
        <dbReference type="Pfam" id="PF12774"/>
    </source>
</evidence>
<dbReference type="FunFam" id="1.20.140.100:FF:000001">
    <property type="entry name" value="dynein heavy chain 17, axonemal"/>
    <property type="match status" value="1"/>
</dbReference>
<dbReference type="GO" id="GO:0005524">
    <property type="term" value="F:ATP binding"/>
    <property type="evidence" value="ECO:0007669"/>
    <property type="project" value="UniProtKB-KW"/>
</dbReference>
<dbReference type="Pfam" id="PF17857">
    <property type="entry name" value="AAA_lid_1"/>
    <property type="match status" value="1"/>
</dbReference>
<evidence type="ECO:0000313" key="27">
    <source>
        <dbReference type="Proteomes" id="UP001515480"/>
    </source>
</evidence>
<dbReference type="Pfam" id="PF08393">
    <property type="entry name" value="DHC_N2"/>
    <property type="match status" value="1"/>
</dbReference>
<dbReference type="InterPro" id="IPR041228">
    <property type="entry name" value="Dynein_C"/>
</dbReference>
<dbReference type="InterPro" id="IPR043160">
    <property type="entry name" value="Dynein_C_barrel"/>
</dbReference>
<dbReference type="FunFam" id="1.20.920.20:FF:000001">
    <property type="entry name" value="dynein heavy chain 2, axonemal"/>
    <property type="match status" value="1"/>
</dbReference>
<dbReference type="EMBL" id="JBGBPQ010000001">
    <property type="protein sequence ID" value="KAL1530699.1"/>
    <property type="molecule type" value="Genomic_DNA"/>
</dbReference>
<dbReference type="InterPro" id="IPR024743">
    <property type="entry name" value="Dynein_HC_stalk"/>
</dbReference>
<keyword evidence="4" id="KW-0493">Microtubule</keyword>
<evidence type="ECO:0000256" key="13">
    <source>
        <dbReference type="ARBA" id="ARBA00023273"/>
    </source>
</evidence>
<dbReference type="InterPro" id="IPR024317">
    <property type="entry name" value="Dynein_heavy_chain_D4_dom"/>
</dbReference>
<evidence type="ECO:0000256" key="11">
    <source>
        <dbReference type="ARBA" id="ARBA00023175"/>
    </source>
</evidence>
<evidence type="ECO:0000259" key="23">
    <source>
        <dbReference type="Pfam" id="PF17857"/>
    </source>
</evidence>
<dbReference type="InterPro" id="IPR004273">
    <property type="entry name" value="Dynein_heavy_D6_P-loop"/>
</dbReference>
<dbReference type="InterPro" id="IPR013602">
    <property type="entry name" value="Dynein_heavy_linker"/>
</dbReference>
<dbReference type="Pfam" id="PF17852">
    <property type="entry name" value="Dynein_AAA_lid"/>
    <property type="match status" value="1"/>
</dbReference>
<reference evidence="26 27" key="1">
    <citation type="journal article" date="2024" name="Science">
        <title>Giant polyketide synthase enzymes in the biosynthesis of giant marine polyether toxins.</title>
        <authorList>
            <person name="Fallon T.R."/>
            <person name="Shende V.V."/>
            <person name="Wierzbicki I.H."/>
            <person name="Pendleton A.L."/>
            <person name="Watervoot N.F."/>
            <person name="Auber R.P."/>
            <person name="Gonzalez D.J."/>
            <person name="Wisecaver J.H."/>
            <person name="Moore B.S."/>
        </authorList>
    </citation>
    <scope>NUCLEOTIDE SEQUENCE [LARGE SCALE GENOMIC DNA]</scope>
    <source>
        <strain evidence="26 27">12B1</strain>
    </source>
</reference>
<keyword evidence="27" id="KW-1185">Reference proteome</keyword>
<evidence type="ECO:0000256" key="9">
    <source>
        <dbReference type="ARBA" id="ARBA00023054"/>
    </source>
</evidence>
<dbReference type="InterPro" id="IPR042222">
    <property type="entry name" value="Dynein_2_N"/>
</dbReference>
<dbReference type="Gene3D" id="1.10.8.710">
    <property type="match status" value="1"/>
</dbReference>
<keyword evidence="13" id="KW-0966">Cell projection</keyword>
<dbReference type="Gene3D" id="3.10.490.20">
    <property type="match status" value="1"/>
</dbReference>
<evidence type="ECO:0000259" key="22">
    <source>
        <dbReference type="Pfam" id="PF17852"/>
    </source>
</evidence>
<dbReference type="FunFam" id="1.10.8.720:FF:000002">
    <property type="entry name" value="Dynein heavy chain 9, axonemal"/>
    <property type="match status" value="1"/>
</dbReference>
<dbReference type="InterPro" id="IPR035699">
    <property type="entry name" value="AAA_6"/>
</dbReference>
<feature type="domain" description="Dynein heavy chain 3 AAA+ lid" evidence="23">
    <location>
        <begin position="2651"/>
        <end position="2746"/>
    </location>
</feature>
<dbReference type="InterPro" id="IPR035706">
    <property type="entry name" value="AAA_9"/>
</dbReference>
<evidence type="ECO:0000259" key="24">
    <source>
        <dbReference type="Pfam" id="PF18198"/>
    </source>
</evidence>
<evidence type="ECO:0000259" key="25">
    <source>
        <dbReference type="Pfam" id="PF18199"/>
    </source>
</evidence>
<feature type="domain" description="Dynein heavy chain hydrolytic ATP-binding dynein motor region" evidence="18">
    <location>
        <begin position="1818"/>
        <end position="2146"/>
    </location>
</feature>
<dbReference type="Gene3D" id="1.10.472.130">
    <property type="match status" value="1"/>
</dbReference>
<dbReference type="PANTHER" id="PTHR22878:SF69">
    <property type="entry name" value="DYNEIN HEAVY CHAIN"/>
    <property type="match status" value="1"/>
</dbReference>
<dbReference type="PANTHER" id="PTHR22878">
    <property type="entry name" value="DYNEIN HEAVY CHAIN 6, AXONEMAL-LIKE-RELATED"/>
    <property type="match status" value="1"/>
</dbReference>
<dbReference type="InterPro" id="IPR013594">
    <property type="entry name" value="Dynein_heavy_tail"/>
</dbReference>
<evidence type="ECO:0000259" key="21">
    <source>
        <dbReference type="Pfam" id="PF12781"/>
    </source>
</evidence>
<evidence type="ECO:0000256" key="4">
    <source>
        <dbReference type="ARBA" id="ARBA00022701"/>
    </source>
</evidence>
<dbReference type="GO" id="GO:0005874">
    <property type="term" value="C:microtubule"/>
    <property type="evidence" value="ECO:0007669"/>
    <property type="project" value="UniProtKB-KW"/>
</dbReference>
<name>A0AB34K876_PRYPA</name>
<feature type="domain" description="Dynein heavy chain linker" evidence="17">
    <location>
        <begin position="1274"/>
        <end position="1673"/>
    </location>
</feature>
<evidence type="ECO:0000313" key="26">
    <source>
        <dbReference type="EMBL" id="KAL1530699.1"/>
    </source>
</evidence>
<dbReference type="FunFam" id="1.10.8.710:FF:000001">
    <property type="entry name" value="Dynein axonemal heavy chain 2"/>
    <property type="match status" value="1"/>
</dbReference>
<accession>A0AB34K876</accession>
<feature type="domain" description="Dynein heavy chain AAA 5 extension" evidence="22">
    <location>
        <begin position="2305"/>
        <end position="2423"/>
    </location>
</feature>
<dbReference type="Pfam" id="PF12775">
    <property type="entry name" value="AAA_7"/>
    <property type="match status" value="1"/>
</dbReference>
<dbReference type="Gene3D" id="3.20.180.20">
    <property type="entry name" value="Dynein heavy chain, N-terminal domain 2"/>
    <property type="match status" value="1"/>
</dbReference>